<evidence type="ECO:0000256" key="1">
    <source>
        <dbReference type="SAM" id="MobiDB-lite"/>
    </source>
</evidence>
<evidence type="ECO:0000313" key="3">
    <source>
        <dbReference type="Proteomes" id="UP000503011"/>
    </source>
</evidence>
<reference evidence="2 3" key="2">
    <citation type="submission" date="2020-03" db="EMBL/GenBank/DDBJ databases">
        <authorList>
            <person name="Ichikawa N."/>
            <person name="Kimura A."/>
            <person name="Kitahashi Y."/>
            <person name="Uohara A."/>
        </authorList>
    </citation>
    <scope>NUCLEOTIDE SEQUENCE [LARGE SCALE GENOMIC DNA]</scope>
    <source>
        <strain evidence="2 3">NBRC 105367</strain>
    </source>
</reference>
<dbReference type="Proteomes" id="UP000503011">
    <property type="component" value="Chromosome"/>
</dbReference>
<accession>A0A6F8YVH7</accession>
<evidence type="ECO:0000313" key="2">
    <source>
        <dbReference type="EMBL" id="BCB90064.1"/>
    </source>
</evidence>
<dbReference type="EMBL" id="AP022871">
    <property type="protein sequence ID" value="BCB90064.1"/>
    <property type="molecule type" value="Genomic_DNA"/>
</dbReference>
<name>A0A6F8YVH7_9ACTN</name>
<proteinExistence type="predicted"/>
<keyword evidence="3" id="KW-1185">Reference proteome</keyword>
<protein>
    <submittedName>
        <fullName evidence="2">Uncharacterized protein</fullName>
    </submittedName>
</protein>
<reference evidence="2 3" key="1">
    <citation type="submission" date="2020-03" db="EMBL/GenBank/DDBJ databases">
        <title>Whole genome shotgun sequence of Phytohabitans suffuscus NBRC 105367.</title>
        <authorList>
            <person name="Komaki H."/>
            <person name="Tamura T."/>
        </authorList>
    </citation>
    <scope>NUCLEOTIDE SEQUENCE [LARGE SCALE GENOMIC DNA]</scope>
    <source>
        <strain evidence="2 3">NBRC 105367</strain>
    </source>
</reference>
<dbReference type="KEGG" id="psuu:Psuf_073770"/>
<feature type="region of interest" description="Disordered" evidence="1">
    <location>
        <begin position="35"/>
        <end position="55"/>
    </location>
</feature>
<gene>
    <name evidence="2" type="ORF">Psuf_073770</name>
</gene>
<dbReference type="AlphaFoldDB" id="A0A6F8YVH7"/>
<organism evidence="2 3">
    <name type="scientific">Phytohabitans suffuscus</name>
    <dbReference type="NCBI Taxonomy" id="624315"/>
    <lineage>
        <taxon>Bacteria</taxon>
        <taxon>Bacillati</taxon>
        <taxon>Actinomycetota</taxon>
        <taxon>Actinomycetes</taxon>
        <taxon>Micromonosporales</taxon>
        <taxon>Micromonosporaceae</taxon>
    </lineage>
</organism>
<sequence length="76" mass="7983">MTSAVSGAVWTTIRDGELCGRGQGQRRAEITGLAPVAEPDPSVGGHCGQTRDLDPEWLPARGRRRAAEAGRGRAEG</sequence>